<dbReference type="Pfam" id="PF23445">
    <property type="entry name" value="WHD_SNRNP200"/>
    <property type="match status" value="1"/>
</dbReference>
<dbReference type="GO" id="GO:0016787">
    <property type="term" value="F:hydrolase activity"/>
    <property type="evidence" value="ECO:0007669"/>
    <property type="project" value="UniProtKB-KW"/>
</dbReference>
<dbReference type="GO" id="GO:0005524">
    <property type="term" value="F:ATP binding"/>
    <property type="evidence" value="ECO:0007669"/>
    <property type="project" value="UniProtKB-KW"/>
</dbReference>
<accession>A0A913YFA0</accession>
<dbReference type="Gene3D" id="1.10.3380.10">
    <property type="entry name" value="Sec63 N-terminal domain-like domain"/>
    <property type="match status" value="1"/>
</dbReference>
<dbReference type="Proteomes" id="UP000887567">
    <property type="component" value="Unplaced"/>
</dbReference>
<feature type="region of interest" description="Disordered" evidence="18">
    <location>
        <begin position="1148"/>
        <end position="1182"/>
    </location>
</feature>
<comment type="catalytic activity">
    <reaction evidence="12">
        <text>Couples ATP hydrolysis with the unwinding of duplex DNA by translocating in the 3'-5' direction.</text>
        <dbReference type="EC" id="5.6.2.4"/>
    </reaction>
</comment>
<dbReference type="SUPFAM" id="SSF158702">
    <property type="entry name" value="Sec63 N-terminal domain-like"/>
    <property type="match status" value="1"/>
</dbReference>
<dbReference type="SUPFAM" id="SSF52540">
    <property type="entry name" value="P-loop containing nucleoside triphosphate hydrolases"/>
    <property type="match status" value="1"/>
</dbReference>
<evidence type="ECO:0000256" key="16">
    <source>
        <dbReference type="ARBA" id="ARBA00071159"/>
    </source>
</evidence>
<evidence type="ECO:0000256" key="9">
    <source>
        <dbReference type="ARBA" id="ARBA00022840"/>
    </source>
</evidence>
<evidence type="ECO:0000256" key="8">
    <source>
        <dbReference type="ARBA" id="ARBA00022833"/>
    </source>
</evidence>
<dbReference type="Gene3D" id="1.10.10.10">
    <property type="entry name" value="Winged helix-like DNA-binding domain superfamily/Winged helix DNA-binding domain"/>
    <property type="match status" value="1"/>
</dbReference>
<dbReference type="Pfam" id="PF00271">
    <property type="entry name" value="Helicase_C"/>
    <property type="match status" value="1"/>
</dbReference>
<dbReference type="GO" id="GO:0008270">
    <property type="term" value="F:zinc ion binding"/>
    <property type="evidence" value="ECO:0007669"/>
    <property type="project" value="UniProtKB-KW"/>
</dbReference>
<evidence type="ECO:0000256" key="3">
    <source>
        <dbReference type="ARBA" id="ARBA00022723"/>
    </source>
</evidence>
<dbReference type="GeneID" id="110236106"/>
<feature type="compositionally biased region" description="Polar residues" evidence="18">
    <location>
        <begin position="1162"/>
        <end position="1174"/>
    </location>
</feature>
<dbReference type="GO" id="GO:0043138">
    <property type="term" value="F:3'-5' DNA helicase activity"/>
    <property type="evidence" value="ECO:0007669"/>
    <property type="project" value="UniProtKB-EC"/>
</dbReference>
<dbReference type="PROSITE" id="PS51192">
    <property type="entry name" value="HELICASE_ATP_BIND_1"/>
    <property type="match status" value="1"/>
</dbReference>
<evidence type="ECO:0000256" key="10">
    <source>
        <dbReference type="ARBA" id="ARBA00023235"/>
    </source>
</evidence>
<dbReference type="FunFam" id="1.10.3380.10:FF:000006">
    <property type="entry name" value="probable ATP-dependent DNA helicase HFM1 isoform X1"/>
    <property type="match status" value="1"/>
</dbReference>
<dbReference type="InterPro" id="IPR014001">
    <property type="entry name" value="Helicase_ATP-bd"/>
</dbReference>
<feature type="region of interest" description="Disordered" evidence="18">
    <location>
        <begin position="1478"/>
        <end position="1507"/>
    </location>
</feature>
<sequence>MRIRPKEYVKVLCLDLKASFLCCPQDDFFSCFSLPKKNIFSQPASNYDKEKKSNQVKVHPFRVSSVPSLPTVPLDFDDFFSQSSQKDIISTQAFKENSSKFGQSKVPDTVTQKPKFPAKLTNVSQPTNKLFHSPPRAELEGIEDDHEQHMYPDDSPELFPSYQSTATQDLWPKDGDEHERGKICPTLISKIHASTCAFKLEYIQGVADSDSRNEKSSHHSHYENSFSTPNPLLIPARTPRFANEDGREKLRSTSEIPEQFRSVFSQFPYFNIVQSRVFDEVLYTDKPLVVCAPTGAGKTVIFELAIVRLLMTAGASLHKTKIVYMAPMKALCSERHQDWSAKFGHLGLKCREVTGDSELDDYYELKDTHIVTTTPEKWDSMTRKWKDNRSLVQGVRLFLIDEVHILNDGDRGATVEAVISRMKTVHTALSRGKKESMSKDNMRLIAISATIPNVEDIALWIGGLDSPASSYSMDDSYRPVKLRKVVLGFPQHSNMSEFKFDLSLNYKLSGVINTYSDGKPTLVFCSTRKSTQQAANTLIKESRFVINSQHRQRLQQVANSLHDSKLRDLVICGVGYHHAGLDSTDRKSIENIFLNGELPVLFATSTLAIGVNLPAHLVIIKSTHCYQLGMFTEYSETQVLQMIGRAGRPQFDTSATAVILTTTANKEKYNALIQGTQNIESSLHHHLIEHLNAEIVLHTITDVSIALEWLKSTFLYIRIQKNPTHYGIPSGLSANALEQRLQDMCIRNLNTLEKATLTKMDDGFDLKPAEPGQLMARYCIAYDTMKQFLNVEGSESLADMVTLISKCKEFSDVKLRVSEKRILNGLNKDKNKPTIRFPVNGKIKSTDQKVSCLIQGTLGCLAITDFSLNQDVTKIFRSGQRVTRCLVEMSMLRNDYKALLNAILIAKCMKSRLWENSKHVSKQIDKVGTTLSTMMVNAGLTSFKKIEETNPREIELIVNRHPPFGSQIREAVLSLPKFEVSVEQKGRYTAKASEISVTVTMTNWIKRQPAPTPRRTQHFCILLIGDADNKVVYRQRLGDAVFSKDGVWSKTVDVRRASTSPELDINLVSQEYVGLDVSTTFTPYYSGAYFKSEVSSSPITTNATAANQAKPSITTLTSQACNHRCINKDICGHECCKFGVGATTLTKRKREENRSAERSTDRNTSNVTQRNNGRQHGRISDNMGGFLNHLHERTFAIPKTPAQKRLKVPISTTPVSTNPVENFSSSLQGYSYVSKPSLQWKSTSIENNPKVVMETPNKKPRQEWDEIDLHQTRQLHIVDEESDDCFQGGEDFFTDDFETDDEIDDLQSLYDIGMSDKCDLQTSSFQNRSTGSIFNNGKNKQTISQAQITTLTNHSNQRSLLPDDENGGIRGDRNVEYVAHPQLPRASGSKKYLEGNKCVKNTQNASKEDGRLDVQTDIPRKLSCGTKSPIRSRRMQSHRAEETHPIVIEDSAEDAYLEYLDDDIWTDDGGQYYSALPDEVYRPHPYNKNAQSSRLTNDHLSKPQQLKQSRLLSGAKGLKEYRTVLQPKIDLADQSEPDHKILIEESRNNPCQTIDQSQSNYKGRMSVPDFFSPLANKSPQVEDDGDAFSDIFQGIFL</sequence>
<evidence type="ECO:0000256" key="6">
    <source>
        <dbReference type="ARBA" id="ARBA00022801"/>
    </source>
</evidence>
<evidence type="ECO:0000256" key="12">
    <source>
        <dbReference type="ARBA" id="ARBA00034617"/>
    </source>
</evidence>
<evidence type="ECO:0000256" key="15">
    <source>
        <dbReference type="ARBA" id="ARBA00059912"/>
    </source>
</evidence>
<dbReference type="SMART" id="SM00490">
    <property type="entry name" value="HELICc"/>
    <property type="match status" value="1"/>
</dbReference>
<keyword evidence="4" id="KW-0547">Nucleotide-binding</keyword>
<dbReference type="GO" id="GO:0003676">
    <property type="term" value="F:nucleic acid binding"/>
    <property type="evidence" value="ECO:0007669"/>
    <property type="project" value="InterPro"/>
</dbReference>
<evidence type="ECO:0000256" key="11">
    <source>
        <dbReference type="ARBA" id="ARBA00023254"/>
    </source>
</evidence>
<dbReference type="InterPro" id="IPR001650">
    <property type="entry name" value="Helicase_C-like"/>
</dbReference>
<dbReference type="SMART" id="SM00487">
    <property type="entry name" value="DEXDc"/>
    <property type="match status" value="1"/>
</dbReference>
<evidence type="ECO:0000256" key="18">
    <source>
        <dbReference type="SAM" id="MobiDB-lite"/>
    </source>
</evidence>
<keyword evidence="9" id="KW-0067">ATP-binding</keyword>
<evidence type="ECO:0000256" key="7">
    <source>
        <dbReference type="ARBA" id="ARBA00022806"/>
    </source>
</evidence>
<dbReference type="InterPro" id="IPR036388">
    <property type="entry name" value="WH-like_DNA-bd_sf"/>
</dbReference>
<dbReference type="InterPro" id="IPR004179">
    <property type="entry name" value="Sec63-dom"/>
</dbReference>
<evidence type="ECO:0000256" key="14">
    <source>
        <dbReference type="ARBA" id="ARBA00048988"/>
    </source>
</evidence>
<feature type="region of interest" description="Disordered" evidence="18">
    <location>
        <begin position="1421"/>
        <end position="1441"/>
    </location>
</feature>
<comment type="catalytic activity">
    <reaction evidence="14">
        <text>ATP + H2O = ADP + phosphate + H(+)</text>
        <dbReference type="Rhea" id="RHEA:13065"/>
        <dbReference type="ChEBI" id="CHEBI:15377"/>
        <dbReference type="ChEBI" id="CHEBI:15378"/>
        <dbReference type="ChEBI" id="CHEBI:30616"/>
        <dbReference type="ChEBI" id="CHEBI:43474"/>
        <dbReference type="ChEBI" id="CHEBI:456216"/>
        <dbReference type="EC" id="5.6.2.4"/>
    </reaction>
</comment>
<dbReference type="InterPro" id="IPR027417">
    <property type="entry name" value="P-loop_NTPase"/>
</dbReference>
<dbReference type="EnsemblMetazoa" id="XM_028658209.1">
    <property type="protein sequence ID" value="XP_028514010.1"/>
    <property type="gene ID" value="LOC110236106"/>
</dbReference>
<dbReference type="PROSITE" id="PS51194">
    <property type="entry name" value="HELICASE_CTER"/>
    <property type="match status" value="1"/>
</dbReference>
<evidence type="ECO:0000313" key="22">
    <source>
        <dbReference type="Proteomes" id="UP000887567"/>
    </source>
</evidence>
<dbReference type="PANTHER" id="PTHR47835:SF3">
    <property type="entry name" value="HELICASE FOR MEIOSIS 1"/>
    <property type="match status" value="1"/>
</dbReference>
<name>A0A913YFA0_EXADI</name>
<dbReference type="EC" id="5.6.2.4" evidence="13"/>
<feature type="compositionally biased region" description="Basic and acidic residues" evidence="18">
    <location>
        <begin position="210"/>
        <end position="222"/>
    </location>
</feature>
<keyword evidence="5" id="KW-0863">Zinc-finger</keyword>
<dbReference type="PANTHER" id="PTHR47835">
    <property type="entry name" value="HFM1, ATP DEPENDENT DNA HELICASE HOMOLOG"/>
    <property type="match status" value="1"/>
</dbReference>
<evidence type="ECO:0000256" key="5">
    <source>
        <dbReference type="ARBA" id="ARBA00022771"/>
    </source>
</evidence>
<dbReference type="GO" id="GO:0007131">
    <property type="term" value="P:reciprocal meiotic recombination"/>
    <property type="evidence" value="ECO:0007669"/>
    <property type="project" value="UniProtKB-ARBA"/>
</dbReference>
<dbReference type="Gene3D" id="3.40.50.300">
    <property type="entry name" value="P-loop containing nucleotide triphosphate hydrolases"/>
    <property type="match status" value="2"/>
</dbReference>
<feature type="region of interest" description="Disordered" evidence="18">
    <location>
        <begin position="210"/>
        <end position="229"/>
    </location>
</feature>
<feature type="compositionally biased region" description="Basic and acidic residues" evidence="18">
    <location>
        <begin position="1149"/>
        <end position="1161"/>
    </location>
</feature>
<dbReference type="InterPro" id="IPR052247">
    <property type="entry name" value="Meiotic_Crossover_Helicase"/>
</dbReference>
<keyword evidence="3" id="KW-0479">Metal-binding</keyword>
<feature type="domain" description="Helicase C-terminal" evidence="20">
    <location>
        <begin position="507"/>
        <end position="695"/>
    </location>
</feature>
<dbReference type="InterPro" id="IPR057842">
    <property type="entry name" value="WH_MER3"/>
</dbReference>
<evidence type="ECO:0000256" key="2">
    <source>
        <dbReference type="ARBA" id="ARBA00010140"/>
    </source>
</evidence>
<dbReference type="Pfam" id="PF00270">
    <property type="entry name" value="DEAD"/>
    <property type="match status" value="1"/>
</dbReference>
<evidence type="ECO:0000256" key="13">
    <source>
        <dbReference type="ARBA" id="ARBA00034808"/>
    </source>
</evidence>
<protein>
    <recommendedName>
        <fullName evidence="16">Probable ATP-dependent DNA helicase HFM1</fullName>
        <ecNumber evidence="13">5.6.2.4</ecNumber>
    </recommendedName>
    <alternativeName>
        <fullName evidence="17">DNA 3'-5' helicase HFM1</fullName>
    </alternativeName>
</protein>
<comment type="similarity">
    <text evidence="2">Belongs to the helicase family. SKI2 subfamily.</text>
</comment>
<keyword evidence="6" id="KW-0378">Hydrolase</keyword>
<feature type="domain" description="Helicase ATP-binding" evidence="19">
    <location>
        <begin position="279"/>
        <end position="469"/>
    </location>
</feature>
<keyword evidence="22" id="KW-1185">Reference proteome</keyword>
<evidence type="ECO:0000256" key="17">
    <source>
        <dbReference type="ARBA" id="ARBA00093665"/>
    </source>
</evidence>
<dbReference type="Pfam" id="PF02889">
    <property type="entry name" value="Sec63"/>
    <property type="match status" value="1"/>
</dbReference>
<reference evidence="21" key="1">
    <citation type="submission" date="2022-11" db="UniProtKB">
        <authorList>
            <consortium name="EnsemblMetazoa"/>
        </authorList>
    </citation>
    <scope>IDENTIFICATION</scope>
</reference>
<keyword evidence="7" id="KW-0347">Helicase</keyword>
<evidence type="ECO:0000313" key="21">
    <source>
        <dbReference type="EnsemblMetazoa" id="XP_028514010.1"/>
    </source>
</evidence>
<dbReference type="CDD" id="cd18795">
    <property type="entry name" value="SF2_C_Ski2"/>
    <property type="match status" value="1"/>
</dbReference>
<keyword evidence="8" id="KW-0862">Zinc</keyword>
<dbReference type="InterPro" id="IPR011545">
    <property type="entry name" value="DEAD/DEAH_box_helicase_dom"/>
</dbReference>
<dbReference type="FunFam" id="3.40.50.300:FF:001076">
    <property type="entry name" value="ATP-dependent DNA helicase MER3"/>
    <property type="match status" value="1"/>
</dbReference>
<organism evidence="21 22">
    <name type="scientific">Exaiptasia diaphana</name>
    <name type="common">Tropical sea anemone</name>
    <name type="synonym">Aiptasia pulchella</name>
    <dbReference type="NCBI Taxonomy" id="2652724"/>
    <lineage>
        <taxon>Eukaryota</taxon>
        <taxon>Metazoa</taxon>
        <taxon>Cnidaria</taxon>
        <taxon>Anthozoa</taxon>
        <taxon>Hexacorallia</taxon>
        <taxon>Actiniaria</taxon>
        <taxon>Aiptasiidae</taxon>
        <taxon>Exaiptasia</taxon>
    </lineage>
</organism>
<comment type="cofactor">
    <cofactor evidence="1">
        <name>Zn(2+)</name>
        <dbReference type="ChEBI" id="CHEBI:29105"/>
    </cofactor>
</comment>
<keyword evidence="10" id="KW-0413">Isomerase</keyword>
<dbReference type="KEGG" id="epa:110236106"/>
<evidence type="ECO:0000256" key="4">
    <source>
        <dbReference type="ARBA" id="ARBA00022741"/>
    </source>
</evidence>
<proteinExistence type="inferred from homology"/>
<evidence type="ECO:0000259" key="19">
    <source>
        <dbReference type="PROSITE" id="PS51192"/>
    </source>
</evidence>
<evidence type="ECO:0000256" key="1">
    <source>
        <dbReference type="ARBA" id="ARBA00001947"/>
    </source>
</evidence>
<dbReference type="FunFam" id="3.40.50.300:FF:000950">
    <property type="entry name" value="probable ATP-dependent DNA helicase HFM1"/>
    <property type="match status" value="1"/>
</dbReference>
<dbReference type="RefSeq" id="XP_028514010.1">
    <property type="nucleotide sequence ID" value="XM_028658209.1"/>
</dbReference>
<dbReference type="OrthoDB" id="5984492at2759"/>
<dbReference type="FunFam" id="1.10.10.10:FF:000012">
    <property type="entry name" value="U5 small nuclear ribonucleoprotein helicase"/>
    <property type="match status" value="1"/>
</dbReference>
<dbReference type="CDD" id="cd18023">
    <property type="entry name" value="DEXHc_HFM1"/>
    <property type="match status" value="1"/>
</dbReference>
<comment type="function">
    <text evidence="15">Required for crossover formation and complete synapsis of homologous chromosomes during meiosis.</text>
</comment>
<keyword evidence="11" id="KW-0469">Meiosis</keyword>
<evidence type="ECO:0000259" key="20">
    <source>
        <dbReference type="PROSITE" id="PS51194"/>
    </source>
</evidence>
<dbReference type="SMART" id="SM00973">
    <property type="entry name" value="Sec63"/>
    <property type="match status" value="1"/>
</dbReference>